<reference evidence="3" key="1">
    <citation type="journal article" date="2012" name="PLoS Genet.">
        <title>The genomes of the fungal plant pathogens Cladosporium fulvum and Dothistroma septosporum reveal adaptation to different hosts and lifestyles but also signatures of common ancestry.</title>
        <authorList>
            <person name="de Wit P.J.G.M."/>
            <person name="van der Burgt A."/>
            <person name="Oekmen B."/>
            <person name="Stergiopoulos I."/>
            <person name="Abd-Elsalam K.A."/>
            <person name="Aerts A.L."/>
            <person name="Bahkali A.H."/>
            <person name="Beenen H.G."/>
            <person name="Chettri P."/>
            <person name="Cox M.P."/>
            <person name="Datema E."/>
            <person name="de Vries R.P."/>
            <person name="Dhillon B."/>
            <person name="Ganley A.R."/>
            <person name="Griffiths S.A."/>
            <person name="Guo Y."/>
            <person name="Hamelin R.C."/>
            <person name="Henrissat B."/>
            <person name="Kabir M.S."/>
            <person name="Jashni M.K."/>
            <person name="Kema G."/>
            <person name="Klaubauf S."/>
            <person name="Lapidus A."/>
            <person name="Levasseur A."/>
            <person name="Lindquist E."/>
            <person name="Mehrabi R."/>
            <person name="Ohm R.A."/>
            <person name="Owen T.J."/>
            <person name="Salamov A."/>
            <person name="Schwelm A."/>
            <person name="Schijlen E."/>
            <person name="Sun H."/>
            <person name="van den Burg H.A."/>
            <person name="van Ham R.C.H.J."/>
            <person name="Zhang S."/>
            <person name="Goodwin S.B."/>
            <person name="Grigoriev I.V."/>
            <person name="Collemare J."/>
            <person name="Bradshaw R.E."/>
        </authorList>
    </citation>
    <scope>NUCLEOTIDE SEQUENCE [LARGE SCALE GENOMIC DNA]</scope>
    <source>
        <strain evidence="3">NZE10 / CBS 128990</strain>
    </source>
</reference>
<dbReference type="InterPro" id="IPR051477">
    <property type="entry name" value="Expansin_CellWall"/>
</dbReference>
<organism evidence="2 3">
    <name type="scientific">Dothistroma septosporum (strain NZE10 / CBS 128990)</name>
    <name type="common">Red band needle blight fungus</name>
    <name type="synonym">Mycosphaerella pini</name>
    <dbReference type="NCBI Taxonomy" id="675120"/>
    <lineage>
        <taxon>Eukaryota</taxon>
        <taxon>Fungi</taxon>
        <taxon>Dikarya</taxon>
        <taxon>Ascomycota</taxon>
        <taxon>Pezizomycotina</taxon>
        <taxon>Dothideomycetes</taxon>
        <taxon>Dothideomycetidae</taxon>
        <taxon>Mycosphaerellales</taxon>
        <taxon>Mycosphaerellaceae</taxon>
        <taxon>Dothistroma</taxon>
    </lineage>
</organism>
<dbReference type="CDD" id="cd22191">
    <property type="entry name" value="DPBB_RlpA_EXP_N-like"/>
    <property type="match status" value="1"/>
</dbReference>
<keyword evidence="1" id="KW-0732">Signal</keyword>
<evidence type="ECO:0000313" key="3">
    <source>
        <dbReference type="Proteomes" id="UP000016933"/>
    </source>
</evidence>
<dbReference type="HOGENOM" id="CLU_047639_6_2_1"/>
<dbReference type="PANTHER" id="PTHR31836:SF28">
    <property type="entry name" value="SRCR DOMAIN-CONTAINING PROTEIN-RELATED"/>
    <property type="match status" value="1"/>
</dbReference>
<name>N1PMW2_DOTSN</name>
<dbReference type="OMA" id="HIVFDRA"/>
<protein>
    <submittedName>
        <fullName evidence="2">Expansin-related protein</fullName>
    </submittedName>
</protein>
<dbReference type="OrthoDB" id="623670at2759"/>
<dbReference type="AlphaFoldDB" id="N1PMW2"/>
<dbReference type="EMBL" id="KB446539">
    <property type="protein sequence ID" value="EME43759.1"/>
    <property type="molecule type" value="Genomic_DNA"/>
</dbReference>
<dbReference type="PANTHER" id="PTHR31836">
    <property type="match status" value="1"/>
</dbReference>
<evidence type="ECO:0000256" key="1">
    <source>
        <dbReference type="ARBA" id="ARBA00022729"/>
    </source>
</evidence>
<accession>N1PMW2</accession>
<reference evidence="2 3" key="2">
    <citation type="journal article" date="2012" name="PLoS Pathog.">
        <title>Diverse lifestyles and strategies of plant pathogenesis encoded in the genomes of eighteen Dothideomycetes fungi.</title>
        <authorList>
            <person name="Ohm R.A."/>
            <person name="Feau N."/>
            <person name="Henrissat B."/>
            <person name="Schoch C.L."/>
            <person name="Horwitz B.A."/>
            <person name="Barry K.W."/>
            <person name="Condon B.J."/>
            <person name="Copeland A.C."/>
            <person name="Dhillon B."/>
            <person name="Glaser F."/>
            <person name="Hesse C.N."/>
            <person name="Kosti I."/>
            <person name="LaButti K."/>
            <person name="Lindquist E.A."/>
            <person name="Lucas S."/>
            <person name="Salamov A.A."/>
            <person name="Bradshaw R.E."/>
            <person name="Ciuffetti L."/>
            <person name="Hamelin R.C."/>
            <person name="Kema G.H.J."/>
            <person name="Lawrence C."/>
            <person name="Scott J.A."/>
            <person name="Spatafora J.W."/>
            <person name="Turgeon B.G."/>
            <person name="de Wit P.J.G.M."/>
            <person name="Zhong S."/>
            <person name="Goodwin S.B."/>
            <person name="Grigoriev I.V."/>
        </authorList>
    </citation>
    <scope>NUCLEOTIDE SEQUENCE [LARGE SCALE GENOMIC DNA]</scope>
    <source>
        <strain evidence="3">NZE10 / CBS 128990</strain>
    </source>
</reference>
<sequence>MAGFAAAAVTKRQVPQFFSFAADVAGDITFYGGGLGACGWVVSADDVAISHELFEPKSPSGNSNANPLCGRNILATANGITRTLRVADNCGGCAANDLDVLEPEFNAFGYDSSVGRAPITWDNAVLN</sequence>
<gene>
    <name evidence="2" type="ORF">DOTSEDRAFT_23887</name>
</gene>
<keyword evidence="3" id="KW-1185">Reference proteome</keyword>
<evidence type="ECO:0000313" key="2">
    <source>
        <dbReference type="EMBL" id="EME43759.1"/>
    </source>
</evidence>
<dbReference type="Proteomes" id="UP000016933">
    <property type="component" value="Unassembled WGS sequence"/>
</dbReference>
<dbReference type="Gene3D" id="2.40.40.10">
    <property type="entry name" value="RlpA-like domain"/>
    <property type="match status" value="1"/>
</dbReference>
<proteinExistence type="predicted"/>
<dbReference type="STRING" id="675120.N1PMW2"/>
<dbReference type="SUPFAM" id="SSF50685">
    <property type="entry name" value="Barwin-like endoglucanases"/>
    <property type="match status" value="1"/>
</dbReference>
<dbReference type="InterPro" id="IPR036908">
    <property type="entry name" value="RlpA-like_sf"/>
</dbReference>